<dbReference type="KEGG" id="mhe:MHC_04660"/>
<dbReference type="STRING" id="1111676.MHC_04660"/>
<dbReference type="AlphaFoldDB" id="H6N816"/>
<evidence type="ECO:0000313" key="2">
    <source>
        <dbReference type="EMBL" id="AEW45788.1"/>
    </source>
</evidence>
<protein>
    <submittedName>
        <fullName evidence="2">Uncharacterized protein</fullName>
    </submittedName>
</protein>
<dbReference type="Proteomes" id="UP000009135">
    <property type="component" value="Chromosome"/>
</dbReference>
<keyword evidence="1" id="KW-0472">Membrane</keyword>
<reference evidence="2 3" key="1">
    <citation type="journal article" date="2012" name="J. Bacteriol.">
        <title>Complete genome sequence of Mycoplasma haemocanis strain Illinois.</title>
        <authorList>
            <person name="do Nascimento N.C."/>
            <person name="Guimaraes A.M."/>
            <person name="Santos A.P."/>
            <person name="Sanmiguel P.J."/>
            <person name="Messick J.B."/>
        </authorList>
    </citation>
    <scope>NUCLEOTIDE SEQUENCE [LARGE SCALE GENOMIC DNA]</scope>
    <source>
        <strain evidence="2 3">Illinois</strain>
    </source>
</reference>
<accession>H6N816</accession>
<dbReference type="OrthoDB" id="9822540at2"/>
<name>H6N816_MYCHN</name>
<evidence type="ECO:0000256" key="1">
    <source>
        <dbReference type="SAM" id="Phobius"/>
    </source>
</evidence>
<keyword evidence="3" id="KW-1185">Reference proteome</keyword>
<dbReference type="HOGENOM" id="CLU_098620_0_0_14"/>
<feature type="transmembrane region" description="Helical" evidence="1">
    <location>
        <begin position="6"/>
        <end position="27"/>
    </location>
</feature>
<proteinExistence type="predicted"/>
<evidence type="ECO:0000313" key="3">
    <source>
        <dbReference type="Proteomes" id="UP000009135"/>
    </source>
</evidence>
<dbReference type="EMBL" id="CP003199">
    <property type="protein sequence ID" value="AEW45788.1"/>
    <property type="molecule type" value="Genomic_DNA"/>
</dbReference>
<keyword evidence="1" id="KW-1133">Transmembrane helix</keyword>
<keyword evidence="1" id="KW-0812">Transmembrane</keyword>
<sequence>MASPLFFKSLVGVGGVSVVTTGAVIGIPKLLAEKEYLVSELIAIHNPEKRLITSTEVGDSAWKKSWQDYRTVNKNAAKDNDTFKLPDWNGPISQDITSTDTVKSFLDACFSNSKKKVVTGSKLYEEVLRYCTRDTTIFDLVTESKRIPLSKTTQNANSPEWRSAWNSYVRDNSDDTGDAWNINSYGTEKAKVNQDHAVSEDFRSKCETNLASTLIKDAKLIEQVKSWCTKVAE</sequence>
<organism evidence="2 3">
    <name type="scientific">Mycoplasma haemocanis (strain Illinois)</name>
    <dbReference type="NCBI Taxonomy" id="1111676"/>
    <lineage>
        <taxon>Bacteria</taxon>
        <taxon>Bacillati</taxon>
        <taxon>Mycoplasmatota</taxon>
        <taxon>Mollicutes</taxon>
        <taxon>Mycoplasmataceae</taxon>
        <taxon>Mycoplasma</taxon>
    </lineage>
</organism>
<gene>
    <name evidence="2" type="ordered locus">MHC_04660</name>
</gene>